<dbReference type="InterPro" id="IPR036852">
    <property type="entry name" value="Peptidase_S8/S53_dom_sf"/>
</dbReference>
<dbReference type="InterPro" id="IPR030400">
    <property type="entry name" value="Sedolisin_dom"/>
</dbReference>
<feature type="chain" id="PRO_5042910298" description="tripeptidyl-peptidase II" evidence="16">
    <location>
        <begin position="20"/>
        <end position="635"/>
    </location>
</feature>
<feature type="active site" description="Charge relay system" evidence="15">
    <location>
        <position position="513"/>
    </location>
</feature>
<evidence type="ECO:0000256" key="15">
    <source>
        <dbReference type="PROSITE-ProRule" id="PRU01032"/>
    </source>
</evidence>
<dbReference type="GO" id="GO:0005576">
    <property type="term" value="C:extracellular region"/>
    <property type="evidence" value="ECO:0007669"/>
    <property type="project" value="UniProtKB-SubCell"/>
</dbReference>
<evidence type="ECO:0000256" key="11">
    <source>
        <dbReference type="ARBA" id="ARBA00022837"/>
    </source>
</evidence>
<dbReference type="PROSITE" id="PS51695">
    <property type="entry name" value="SEDOLISIN"/>
    <property type="match status" value="1"/>
</dbReference>
<evidence type="ECO:0000256" key="1">
    <source>
        <dbReference type="ARBA" id="ARBA00001910"/>
    </source>
</evidence>
<proteinExistence type="predicted"/>
<feature type="active site" description="Charge relay system" evidence="15">
    <location>
        <position position="294"/>
    </location>
</feature>
<protein>
    <recommendedName>
        <fullName evidence="4">tripeptidyl-peptidase II</fullName>
        <ecNumber evidence="4">3.4.14.10</ecNumber>
    </recommendedName>
</protein>
<reference evidence="18 19" key="1">
    <citation type="submission" date="2024-02" db="EMBL/GenBank/DDBJ databases">
        <title>De novo assembly and annotation of 12 fungi associated with fruit tree decline syndrome in Ontario, Canada.</title>
        <authorList>
            <person name="Sulman M."/>
            <person name="Ellouze W."/>
            <person name="Ilyukhin E."/>
        </authorList>
    </citation>
    <scope>NUCLEOTIDE SEQUENCE [LARGE SCALE GENOMIC DNA]</scope>
    <source>
        <strain evidence="18 19">M11/M66-122</strain>
    </source>
</reference>
<evidence type="ECO:0000256" key="5">
    <source>
        <dbReference type="ARBA" id="ARBA00022525"/>
    </source>
</evidence>
<gene>
    <name evidence="18" type="primary">SED2</name>
    <name evidence="18" type="ORF">SLS62_007187</name>
</gene>
<keyword evidence="8 16" id="KW-0732">Signal</keyword>
<evidence type="ECO:0000256" key="12">
    <source>
        <dbReference type="ARBA" id="ARBA00023026"/>
    </source>
</evidence>
<dbReference type="GO" id="GO:0008240">
    <property type="term" value="F:tripeptidyl-peptidase activity"/>
    <property type="evidence" value="ECO:0007669"/>
    <property type="project" value="UniProtKB-EC"/>
</dbReference>
<dbReference type="EC" id="3.4.14.10" evidence="4"/>
<keyword evidence="6 15" id="KW-0645">Protease</keyword>
<evidence type="ECO:0000256" key="3">
    <source>
        <dbReference type="ARBA" id="ARBA00004239"/>
    </source>
</evidence>
<dbReference type="Proteomes" id="UP001320420">
    <property type="component" value="Unassembled WGS sequence"/>
</dbReference>
<comment type="cofactor">
    <cofactor evidence="15">
        <name>Ca(2+)</name>
        <dbReference type="ChEBI" id="CHEBI:29108"/>
    </cofactor>
    <text evidence="15">Binds 1 Ca(2+) ion per subunit.</text>
</comment>
<dbReference type="CDD" id="cd11377">
    <property type="entry name" value="Pro-peptidase_S53"/>
    <property type="match status" value="1"/>
</dbReference>
<evidence type="ECO:0000313" key="19">
    <source>
        <dbReference type="Proteomes" id="UP001320420"/>
    </source>
</evidence>
<keyword evidence="13" id="KW-0865">Zymogen</keyword>
<evidence type="ECO:0000256" key="9">
    <source>
        <dbReference type="ARBA" id="ARBA00022801"/>
    </source>
</evidence>
<accession>A0AAN9ULP4</accession>
<dbReference type="InterPro" id="IPR000209">
    <property type="entry name" value="Peptidase_S8/S53_dom"/>
</dbReference>
<dbReference type="InterPro" id="IPR015366">
    <property type="entry name" value="S53_propep"/>
</dbReference>
<dbReference type="GO" id="GO:0006508">
    <property type="term" value="P:proteolysis"/>
    <property type="evidence" value="ECO:0007669"/>
    <property type="project" value="UniProtKB-KW"/>
</dbReference>
<keyword evidence="14" id="KW-0325">Glycoprotein</keyword>
<feature type="domain" description="Peptidase S53" evidence="17">
    <location>
        <begin position="217"/>
        <end position="611"/>
    </location>
</feature>
<evidence type="ECO:0000256" key="14">
    <source>
        <dbReference type="ARBA" id="ARBA00023180"/>
    </source>
</evidence>
<dbReference type="InterPro" id="IPR023828">
    <property type="entry name" value="Peptidase_S8_Ser-AS"/>
</dbReference>
<dbReference type="SMART" id="SM00944">
    <property type="entry name" value="Pro-kuma_activ"/>
    <property type="match status" value="1"/>
</dbReference>
<keyword evidence="12" id="KW-0843">Virulence</keyword>
<name>A0AAN9ULP4_9PEZI</name>
<evidence type="ECO:0000259" key="17">
    <source>
        <dbReference type="PROSITE" id="PS51695"/>
    </source>
</evidence>
<dbReference type="PANTHER" id="PTHR14218">
    <property type="entry name" value="PROTEASE S8 TRIPEPTIDYL PEPTIDASE I CLN2"/>
    <property type="match status" value="1"/>
</dbReference>
<dbReference type="InterPro" id="IPR050819">
    <property type="entry name" value="Tripeptidyl-peptidase_I"/>
</dbReference>
<dbReference type="Pfam" id="PF00082">
    <property type="entry name" value="Peptidase_S8"/>
    <property type="match status" value="1"/>
</dbReference>
<organism evidence="18 19">
    <name type="scientific">Diatrype stigma</name>
    <dbReference type="NCBI Taxonomy" id="117547"/>
    <lineage>
        <taxon>Eukaryota</taxon>
        <taxon>Fungi</taxon>
        <taxon>Dikarya</taxon>
        <taxon>Ascomycota</taxon>
        <taxon>Pezizomycotina</taxon>
        <taxon>Sordariomycetes</taxon>
        <taxon>Xylariomycetidae</taxon>
        <taxon>Xylariales</taxon>
        <taxon>Diatrypaceae</taxon>
        <taxon>Diatrype</taxon>
    </lineage>
</organism>
<sequence length="635" mass="68460">MKSLSFISAVLALLHAALASRHVVVESLRGVPTDWVKSRDADPSQQIGLRIALEQPNLPIFEQRLYDVSTPQHPLYGNHLTREEVKDLMKPRVESTSVVLDWLHASGIPETDIVDTGEWISFRTSVSKAGDLLGTEFAIYKFIGTDVEKLRTLRYQVPSEVRPHITMIQPTTRFGQIKPQRSLVLEVLDKEDIPAQLNFAAKVPGSQGLDMAACNLAITPECLRTLYKIGDTKADRKSGAILGVAGFLEQYAKHDGLDHFLERFAPYALEQNFTIFSVAGGLDDQDDYVHDDTEANLDIQYTAALGFDTDLRYYSTGGRGPLIPDLDQPDPDDVSNEPYLEYLTYMADLPDDELPQTLSISYGEDEQSVPRTYAEKVCTMFGQLGARGVSVIFASGDTGPGSACQTNDGTNTTRLLPTFPAACPYVTSVGGTQLVNPEKAVSFSSGGFSDVFKRPSYQSAAVESYLADHLGGPDHFKGLYNPDGRGFPDVAAQSVRYSVTGASGSLHLVGGTSAAAPTIAGIVNLLNSARLQAGRPPLGFLNPLIYDEALKDAFTDITVGGSLGCTGHDLFSDLPTPKVPGAGWNATEGWDPVTGLGTPLFDRLLELVAPGVTLPRVSGGYGVAGRGESSVSYMK</sequence>
<dbReference type="EMBL" id="JAKJXP020000057">
    <property type="protein sequence ID" value="KAK7750924.1"/>
    <property type="molecule type" value="Genomic_DNA"/>
</dbReference>
<keyword evidence="11 15" id="KW-0106">Calcium</keyword>
<keyword evidence="10 15" id="KW-0720">Serine protease</keyword>
<comment type="subcellular location">
    <subcellularLocation>
        <location evidence="3">Secreted</location>
        <location evidence="3">Extracellular space</location>
    </subcellularLocation>
</comment>
<dbReference type="GO" id="GO:0004252">
    <property type="term" value="F:serine-type endopeptidase activity"/>
    <property type="evidence" value="ECO:0007669"/>
    <property type="project" value="UniProtKB-UniRule"/>
</dbReference>
<dbReference type="PROSITE" id="PS00138">
    <property type="entry name" value="SUBTILASE_SER"/>
    <property type="match status" value="1"/>
</dbReference>
<dbReference type="PANTHER" id="PTHR14218:SF35">
    <property type="entry name" value="PEPTIDASE S53 DOMAIN-CONTAINING PROTEIN"/>
    <property type="match status" value="1"/>
</dbReference>
<keyword evidence="19" id="KW-1185">Reference proteome</keyword>
<keyword evidence="5" id="KW-0964">Secreted</keyword>
<dbReference type="SUPFAM" id="SSF54897">
    <property type="entry name" value="Protease propeptides/inhibitors"/>
    <property type="match status" value="1"/>
</dbReference>
<keyword evidence="9 15" id="KW-0378">Hydrolase</keyword>
<dbReference type="FunFam" id="3.40.50.200:FF:000015">
    <property type="entry name" value="Tripeptidyl peptidase A"/>
    <property type="match status" value="1"/>
</dbReference>
<dbReference type="GO" id="GO:0046872">
    <property type="term" value="F:metal ion binding"/>
    <property type="evidence" value="ECO:0007669"/>
    <property type="project" value="UniProtKB-UniRule"/>
</dbReference>
<evidence type="ECO:0000256" key="10">
    <source>
        <dbReference type="ARBA" id="ARBA00022825"/>
    </source>
</evidence>
<feature type="signal peptide" evidence="16">
    <location>
        <begin position="1"/>
        <end position="19"/>
    </location>
</feature>
<keyword evidence="7 15" id="KW-0479">Metal-binding</keyword>
<dbReference type="Pfam" id="PF09286">
    <property type="entry name" value="Pro-kuma_activ"/>
    <property type="match status" value="1"/>
</dbReference>
<evidence type="ECO:0000256" key="2">
    <source>
        <dbReference type="ARBA" id="ARBA00002451"/>
    </source>
</evidence>
<feature type="active site" description="Charge relay system" evidence="15">
    <location>
        <position position="298"/>
    </location>
</feature>
<dbReference type="AlphaFoldDB" id="A0AAN9ULP4"/>
<evidence type="ECO:0000256" key="16">
    <source>
        <dbReference type="SAM" id="SignalP"/>
    </source>
</evidence>
<comment type="function">
    <text evidence="2">Secreted tripeptidyl-peptidase which degrades proteins at acidic pHs and is involved in virulence.</text>
</comment>
<evidence type="ECO:0000256" key="6">
    <source>
        <dbReference type="ARBA" id="ARBA00022670"/>
    </source>
</evidence>
<evidence type="ECO:0000256" key="13">
    <source>
        <dbReference type="ARBA" id="ARBA00023145"/>
    </source>
</evidence>
<comment type="caution">
    <text evidence="18">The sequence shown here is derived from an EMBL/GenBank/DDBJ whole genome shotgun (WGS) entry which is preliminary data.</text>
</comment>
<dbReference type="Gene3D" id="3.40.50.200">
    <property type="entry name" value="Peptidase S8/S53 domain"/>
    <property type="match status" value="1"/>
</dbReference>
<comment type="catalytic activity">
    <reaction evidence="1">
        <text>Release of an N-terminal tripeptide from a polypeptide.</text>
        <dbReference type="EC" id="3.4.14.10"/>
    </reaction>
</comment>
<evidence type="ECO:0000256" key="8">
    <source>
        <dbReference type="ARBA" id="ARBA00022729"/>
    </source>
</evidence>
<evidence type="ECO:0000256" key="4">
    <source>
        <dbReference type="ARBA" id="ARBA00012462"/>
    </source>
</evidence>
<feature type="binding site" evidence="15">
    <location>
        <position position="556"/>
    </location>
    <ligand>
        <name>Ca(2+)</name>
        <dbReference type="ChEBI" id="CHEBI:29108"/>
    </ligand>
</feature>
<evidence type="ECO:0000313" key="18">
    <source>
        <dbReference type="EMBL" id="KAK7750924.1"/>
    </source>
</evidence>
<feature type="binding site" evidence="15">
    <location>
        <position position="591"/>
    </location>
    <ligand>
        <name>Ca(2+)</name>
        <dbReference type="ChEBI" id="CHEBI:29108"/>
    </ligand>
</feature>
<evidence type="ECO:0000256" key="7">
    <source>
        <dbReference type="ARBA" id="ARBA00022723"/>
    </source>
</evidence>
<dbReference type="SUPFAM" id="SSF52743">
    <property type="entry name" value="Subtilisin-like"/>
    <property type="match status" value="1"/>
</dbReference>
<dbReference type="CDD" id="cd04056">
    <property type="entry name" value="Peptidases_S53"/>
    <property type="match status" value="1"/>
</dbReference>
<feature type="binding site" evidence="15">
    <location>
        <position position="557"/>
    </location>
    <ligand>
        <name>Ca(2+)</name>
        <dbReference type="ChEBI" id="CHEBI:29108"/>
    </ligand>
</feature>
<feature type="binding site" evidence="15">
    <location>
        <position position="589"/>
    </location>
    <ligand>
        <name>Ca(2+)</name>
        <dbReference type="ChEBI" id="CHEBI:29108"/>
    </ligand>
</feature>